<dbReference type="PRINTS" id="PR00344">
    <property type="entry name" value="BCTRLSENSOR"/>
</dbReference>
<dbReference type="Pfam" id="PF02518">
    <property type="entry name" value="HATPase_c"/>
    <property type="match status" value="1"/>
</dbReference>
<evidence type="ECO:0000256" key="5">
    <source>
        <dbReference type="ARBA" id="ARBA00022777"/>
    </source>
</evidence>
<dbReference type="EC" id="2.7.13.3" evidence="2"/>
<comment type="caution">
    <text evidence="10">The sequence shown here is derived from an EMBL/GenBank/DDBJ whole genome shotgun (WGS) entry which is preliminary data.</text>
</comment>
<comment type="catalytic activity">
    <reaction evidence="1">
        <text>ATP + protein L-histidine = ADP + protein N-phospho-L-histidine.</text>
        <dbReference type="EC" id="2.7.13.3"/>
    </reaction>
</comment>
<dbReference type="PROSITE" id="PS50109">
    <property type="entry name" value="HIS_KIN"/>
    <property type="match status" value="1"/>
</dbReference>
<dbReference type="SMART" id="SM00387">
    <property type="entry name" value="HATPase_c"/>
    <property type="match status" value="1"/>
</dbReference>
<dbReference type="PANTHER" id="PTHR44936">
    <property type="entry name" value="SENSOR PROTEIN CREC"/>
    <property type="match status" value="1"/>
</dbReference>
<proteinExistence type="predicted"/>
<evidence type="ECO:0000256" key="6">
    <source>
        <dbReference type="ARBA" id="ARBA00023012"/>
    </source>
</evidence>
<feature type="transmembrane region" description="Helical" evidence="8">
    <location>
        <begin position="149"/>
        <end position="168"/>
    </location>
</feature>
<dbReference type="Gene3D" id="3.30.565.10">
    <property type="entry name" value="Histidine kinase-like ATPase, C-terminal domain"/>
    <property type="match status" value="1"/>
</dbReference>
<keyword evidence="4" id="KW-0808">Transferase</keyword>
<feature type="transmembrane region" description="Helical" evidence="8">
    <location>
        <begin position="58"/>
        <end position="76"/>
    </location>
</feature>
<dbReference type="InterPro" id="IPR050980">
    <property type="entry name" value="2C_sensor_his_kinase"/>
</dbReference>
<feature type="transmembrane region" description="Helical" evidence="8">
    <location>
        <begin position="180"/>
        <end position="200"/>
    </location>
</feature>
<evidence type="ECO:0000256" key="4">
    <source>
        <dbReference type="ARBA" id="ARBA00022679"/>
    </source>
</evidence>
<evidence type="ECO:0000313" key="11">
    <source>
        <dbReference type="Proteomes" id="UP001168537"/>
    </source>
</evidence>
<keyword evidence="8" id="KW-0812">Transmembrane</keyword>
<keyword evidence="3" id="KW-0597">Phosphoprotein</keyword>
<sequence length="476" mass="50649">MACLVALPLALVSWIAPSARTTDRATLMHELTLYPSVLVAGVVLYVCCRLAANPTTCWLTAGVTLVGAQGIGHAAIRIARPAAFGEHAGWLAGVDLVMQVVLIAMTVLAARHTLRVDPFLTGLVAGVAATAARLGVLELPSLGLSETTFNSLRVLLFVGQVAVALLLVRLPRSPMWLRARIGVAIVLLALSRLVVTFGPLETWGNTLAVLCTVTGTAVLLDTAFRMFTTLARRHGNTVRGLHDRLEHLEADVRHDRARLHELGATIAGIANASRLLHAHTGLPADRRQALERTIAAEASRLQRLMDRRHVAVPEEVDLDDVLEPVVTTHEARGRVITWERTGATATCRPDDIAEVVNILLENAAQHAGTPATLTVVPHGNTVEVAVTDEGPGVPAEVAPNLFAWGKRGAASTGQGIGLSIAHRLMVEQGGDLRLAPTDRTRGARLVAVLPAAPRRETCPSERPHGDAARADRHGDA</sequence>
<keyword evidence="8" id="KW-0472">Membrane</keyword>
<feature type="transmembrane region" description="Helical" evidence="8">
    <location>
        <begin position="206"/>
        <end position="224"/>
    </location>
</feature>
<protein>
    <recommendedName>
        <fullName evidence="2">histidine kinase</fullName>
        <ecNumber evidence="2">2.7.13.3</ecNumber>
    </recommendedName>
</protein>
<dbReference type="InterPro" id="IPR003594">
    <property type="entry name" value="HATPase_dom"/>
</dbReference>
<feature type="transmembrane region" description="Helical" evidence="8">
    <location>
        <begin position="31"/>
        <end position="51"/>
    </location>
</feature>
<evidence type="ECO:0000259" key="9">
    <source>
        <dbReference type="PROSITE" id="PS50109"/>
    </source>
</evidence>
<dbReference type="InterPro" id="IPR036890">
    <property type="entry name" value="HATPase_C_sf"/>
</dbReference>
<name>A0ABT8EUS8_9ACTN</name>
<dbReference type="GO" id="GO:0016301">
    <property type="term" value="F:kinase activity"/>
    <property type="evidence" value="ECO:0007669"/>
    <property type="project" value="UniProtKB-KW"/>
</dbReference>
<accession>A0ABT8EUS8</accession>
<keyword evidence="8" id="KW-1133">Transmembrane helix</keyword>
<keyword evidence="5 10" id="KW-0418">Kinase</keyword>
<feature type="region of interest" description="Disordered" evidence="7">
    <location>
        <begin position="451"/>
        <end position="476"/>
    </location>
</feature>
<feature type="domain" description="Histidine kinase" evidence="9">
    <location>
        <begin position="257"/>
        <end position="453"/>
    </location>
</feature>
<keyword evidence="11" id="KW-1185">Reference proteome</keyword>
<feature type="compositionally biased region" description="Basic and acidic residues" evidence="7">
    <location>
        <begin position="453"/>
        <end position="476"/>
    </location>
</feature>
<evidence type="ECO:0000256" key="7">
    <source>
        <dbReference type="SAM" id="MobiDB-lite"/>
    </source>
</evidence>
<gene>
    <name evidence="10" type="ORF">QWY29_11240</name>
</gene>
<evidence type="ECO:0000256" key="2">
    <source>
        <dbReference type="ARBA" id="ARBA00012438"/>
    </source>
</evidence>
<dbReference type="InterPro" id="IPR004358">
    <property type="entry name" value="Sig_transdc_His_kin-like_C"/>
</dbReference>
<dbReference type="InterPro" id="IPR005467">
    <property type="entry name" value="His_kinase_dom"/>
</dbReference>
<dbReference type="RefSeq" id="WP_300960884.1">
    <property type="nucleotide sequence ID" value="NZ_JAUHJR010000004.1"/>
</dbReference>
<evidence type="ECO:0000256" key="1">
    <source>
        <dbReference type="ARBA" id="ARBA00000085"/>
    </source>
</evidence>
<reference evidence="10" key="1">
    <citation type="submission" date="2023-06" db="EMBL/GenBank/DDBJ databases">
        <title>Draft genome sequence of Nocardioides sp. SOB72.</title>
        <authorList>
            <person name="Zhang G."/>
        </authorList>
    </citation>
    <scope>NUCLEOTIDE SEQUENCE</scope>
    <source>
        <strain evidence="10">SOB72</strain>
    </source>
</reference>
<organism evidence="10 11">
    <name type="scientific">Nocardioides abyssi</name>
    <dbReference type="NCBI Taxonomy" id="3058370"/>
    <lineage>
        <taxon>Bacteria</taxon>
        <taxon>Bacillati</taxon>
        <taxon>Actinomycetota</taxon>
        <taxon>Actinomycetes</taxon>
        <taxon>Propionibacteriales</taxon>
        <taxon>Nocardioidaceae</taxon>
        <taxon>Nocardioides</taxon>
    </lineage>
</organism>
<evidence type="ECO:0000256" key="8">
    <source>
        <dbReference type="SAM" id="Phobius"/>
    </source>
</evidence>
<evidence type="ECO:0000256" key="3">
    <source>
        <dbReference type="ARBA" id="ARBA00022553"/>
    </source>
</evidence>
<dbReference type="EMBL" id="JAUHJR010000004">
    <property type="protein sequence ID" value="MDN4161926.1"/>
    <property type="molecule type" value="Genomic_DNA"/>
</dbReference>
<dbReference type="SUPFAM" id="SSF55874">
    <property type="entry name" value="ATPase domain of HSP90 chaperone/DNA topoisomerase II/histidine kinase"/>
    <property type="match status" value="1"/>
</dbReference>
<dbReference type="PANTHER" id="PTHR44936:SF9">
    <property type="entry name" value="SENSOR PROTEIN CREC"/>
    <property type="match status" value="1"/>
</dbReference>
<evidence type="ECO:0000313" key="10">
    <source>
        <dbReference type="EMBL" id="MDN4161926.1"/>
    </source>
</evidence>
<keyword evidence="6" id="KW-0902">Two-component regulatory system</keyword>
<feature type="transmembrane region" description="Helical" evidence="8">
    <location>
        <begin position="119"/>
        <end position="137"/>
    </location>
</feature>
<dbReference type="Proteomes" id="UP001168537">
    <property type="component" value="Unassembled WGS sequence"/>
</dbReference>
<feature type="transmembrane region" description="Helical" evidence="8">
    <location>
        <begin position="88"/>
        <end position="110"/>
    </location>
</feature>